<evidence type="ECO:0000256" key="2">
    <source>
        <dbReference type="ARBA" id="ARBA00005695"/>
    </source>
</evidence>
<dbReference type="CDD" id="cd00995">
    <property type="entry name" value="PBP2_NikA_DppA_OppA_like"/>
    <property type="match status" value="1"/>
</dbReference>
<sequence length="573" mass="61934">MSIKSDLSARRRALPGAVAAVAAVALAAMLASCAPPTTNDPGTSSSAPAPSASSSGSASAAPSDKVIRVGWKSDIDTLNPLTTVTTEAIEVQSLIYDTLLSYGTDLKEQPGLASSVTREGNTITYTLREGVTWHDGTPLTADDVVYTFDLIGKNELGINAQYFTDYVSAKAVSPTEVQVTFKRPQAFDPGLVVPILPQHIWSTMTVKEMAEFTNDSPVGSGPFTFKERKQGQVVAVSRNEKWWGTKPAAAGVSWTVFTNDDIEAQALKNGEIDIIPQVPPTVFDGLQGDSAITTQELPSFSFHHIGMNVSADPKSKGNPLLKDKAVRQALGYALDREQIVQLAYAGHASAGASILPPAFGDYYWEPSATEAINNNLDKANALLDQAGFTTKDSDGIRQTKDGKPLSFRIIAIDSTTTDVRTAQLFQATAKKAGILLEFSTVDSDTMASTVYNIEAPDWDLFVWGWDSGTNDPSYLLGVPLTSQIGGNNDVFYADKQYDALYDQQSVELDPAKRQALVQQMQQKFYEDSAYLVAIYLKKLQAYRTDAWTGWVPADGGIIFNFTRDNYLKAVPAS</sequence>
<keyword evidence="4" id="KW-0732">Signal</keyword>
<dbReference type="SUPFAM" id="SSF53850">
    <property type="entry name" value="Periplasmic binding protein-like II"/>
    <property type="match status" value="1"/>
</dbReference>
<dbReference type="EMBL" id="CAFBOZ010000122">
    <property type="protein sequence ID" value="CAB5005417.1"/>
    <property type="molecule type" value="Genomic_DNA"/>
</dbReference>
<evidence type="ECO:0000313" key="7">
    <source>
        <dbReference type="EMBL" id="CAB4958403.1"/>
    </source>
</evidence>
<dbReference type="PROSITE" id="PS51257">
    <property type="entry name" value="PROKAR_LIPOPROTEIN"/>
    <property type="match status" value="1"/>
</dbReference>
<feature type="compositionally biased region" description="Low complexity" evidence="5">
    <location>
        <begin position="44"/>
        <end position="60"/>
    </location>
</feature>
<protein>
    <submittedName>
        <fullName evidence="7">Unannotated protein</fullName>
    </submittedName>
</protein>
<dbReference type="PANTHER" id="PTHR30290:SF10">
    <property type="entry name" value="PERIPLASMIC OLIGOPEPTIDE-BINDING PROTEIN-RELATED"/>
    <property type="match status" value="1"/>
</dbReference>
<reference evidence="7" key="1">
    <citation type="submission" date="2020-05" db="EMBL/GenBank/DDBJ databases">
        <authorList>
            <person name="Chiriac C."/>
            <person name="Salcher M."/>
            <person name="Ghai R."/>
            <person name="Kavagutti S V."/>
        </authorList>
    </citation>
    <scope>NUCLEOTIDE SEQUENCE</scope>
</reference>
<organism evidence="7">
    <name type="scientific">freshwater metagenome</name>
    <dbReference type="NCBI Taxonomy" id="449393"/>
    <lineage>
        <taxon>unclassified sequences</taxon>
        <taxon>metagenomes</taxon>
        <taxon>ecological metagenomes</taxon>
    </lineage>
</organism>
<comment type="subcellular location">
    <subcellularLocation>
        <location evidence="1">Cell envelope</location>
    </subcellularLocation>
</comment>
<gene>
    <name evidence="7" type="ORF">UFOPK3773_01838</name>
    <name evidence="8" type="ORF">UFOPK3992_00953</name>
</gene>
<dbReference type="GO" id="GO:0015833">
    <property type="term" value="P:peptide transport"/>
    <property type="evidence" value="ECO:0007669"/>
    <property type="project" value="TreeGrafter"/>
</dbReference>
<dbReference type="PROSITE" id="PS51318">
    <property type="entry name" value="TAT"/>
    <property type="match status" value="1"/>
</dbReference>
<comment type="similarity">
    <text evidence="2">Belongs to the bacterial solute-binding protein 5 family.</text>
</comment>
<dbReference type="Gene3D" id="3.40.190.10">
    <property type="entry name" value="Periplasmic binding protein-like II"/>
    <property type="match status" value="1"/>
</dbReference>
<dbReference type="GO" id="GO:1904680">
    <property type="term" value="F:peptide transmembrane transporter activity"/>
    <property type="evidence" value="ECO:0007669"/>
    <property type="project" value="TreeGrafter"/>
</dbReference>
<dbReference type="PANTHER" id="PTHR30290">
    <property type="entry name" value="PERIPLASMIC BINDING COMPONENT OF ABC TRANSPORTER"/>
    <property type="match status" value="1"/>
</dbReference>
<evidence type="ECO:0000256" key="3">
    <source>
        <dbReference type="ARBA" id="ARBA00022448"/>
    </source>
</evidence>
<evidence type="ECO:0000256" key="1">
    <source>
        <dbReference type="ARBA" id="ARBA00004196"/>
    </source>
</evidence>
<feature type="region of interest" description="Disordered" evidence="5">
    <location>
        <begin position="36"/>
        <end position="60"/>
    </location>
</feature>
<dbReference type="InterPro" id="IPR039424">
    <property type="entry name" value="SBP_5"/>
</dbReference>
<dbReference type="InterPro" id="IPR000914">
    <property type="entry name" value="SBP_5_dom"/>
</dbReference>
<dbReference type="GO" id="GO:0042597">
    <property type="term" value="C:periplasmic space"/>
    <property type="evidence" value="ECO:0007669"/>
    <property type="project" value="UniProtKB-ARBA"/>
</dbReference>
<dbReference type="InterPro" id="IPR030678">
    <property type="entry name" value="Peptide/Ni-bd"/>
</dbReference>
<dbReference type="EMBL" id="CAFBNF010000253">
    <property type="protein sequence ID" value="CAB4958403.1"/>
    <property type="molecule type" value="Genomic_DNA"/>
</dbReference>
<dbReference type="InterPro" id="IPR006311">
    <property type="entry name" value="TAT_signal"/>
</dbReference>
<feature type="domain" description="Solute-binding protein family 5" evidence="6">
    <location>
        <begin position="109"/>
        <end position="483"/>
    </location>
</feature>
<keyword evidence="3" id="KW-0813">Transport</keyword>
<dbReference type="Gene3D" id="3.10.105.10">
    <property type="entry name" value="Dipeptide-binding Protein, Domain 3"/>
    <property type="match status" value="1"/>
</dbReference>
<dbReference type="AlphaFoldDB" id="A0A6J7KU04"/>
<evidence type="ECO:0000313" key="8">
    <source>
        <dbReference type="EMBL" id="CAB5005417.1"/>
    </source>
</evidence>
<dbReference type="Pfam" id="PF00496">
    <property type="entry name" value="SBP_bac_5"/>
    <property type="match status" value="1"/>
</dbReference>
<evidence type="ECO:0000256" key="4">
    <source>
        <dbReference type="ARBA" id="ARBA00022729"/>
    </source>
</evidence>
<evidence type="ECO:0000256" key="5">
    <source>
        <dbReference type="SAM" id="MobiDB-lite"/>
    </source>
</evidence>
<name>A0A6J7KU04_9ZZZZ</name>
<dbReference type="GO" id="GO:0043190">
    <property type="term" value="C:ATP-binding cassette (ABC) transporter complex"/>
    <property type="evidence" value="ECO:0007669"/>
    <property type="project" value="InterPro"/>
</dbReference>
<dbReference type="PIRSF" id="PIRSF002741">
    <property type="entry name" value="MppA"/>
    <property type="match status" value="1"/>
</dbReference>
<dbReference type="GO" id="GO:0030313">
    <property type="term" value="C:cell envelope"/>
    <property type="evidence" value="ECO:0007669"/>
    <property type="project" value="UniProtKB-SubCell"/>
</dbReference>
<accession>A0A6J7KU04</accession>
<proteinExistence type="inferred from homology"/>
<evidence type="ECO:0000259" key="6">
    <source>
        <dbReference type="Pfam" id="PF00496"/>
    </source>
</evidence>